<protein>
    <submittedName>
        <fullName evidence="2">Uncharacterized protein</fullName>
    </submittedName>
</protein>
<organism evidence="2 3">
    <name type="scientific">Paramecium sonneborni</name>
    <dbReference type="NCBI Taxonomy" id="65129"/>
    <lineage>
        <taxon>Eukaryota</taxon>
        <taxon>Sar</taxon>
        <taxon>Alveolata</taxon>
        <taxon>Ciliophora</taxon>
        <taxon>Intramacronucleata</taxon>
        <taxon>Oligohymenophorea</taxon>
        <taxon>Peniculida</taxon>
        <taxon>Parameciidae</taxon>
        <taxon>Paramecium</taxon>
    </lineage>
</organism>
<accession>A0A8S1K7J0</accession>
<dbReference type="Proteomes" id="UP000692954">
    <property type="component" value="Unassembled WGS sequence"/>
</dbReference>
<keyword evidence="3" id="KW-1185">Reference proteome</keyword>
<gene>
    <name evidence="2" type="ORF">PSON_ATCC_30995.1.T0030121</name>
</gene>
<reference evidence="2" key="1">
    <citation type="submission" date="2021-01" db="EMBL/GenBank/DDBJ databases">
        <authorList>
            <consortium name="Genoscope - CEA"/>
            <person name="William W."/>
        </authorList>
    </citation>
    <scope>NUCLEOTIDE SEQUENCE</scope>
</reference>
<feature type="signal peptide" evidence="1">
    <location>
        <begin position="1"/>
        <end position="15"/>
    </location>
</feature>
<evidence type="ECO:0000313" key="2">
    <source>
        <dbReference type="EMBL" id="CAD8048219.1"/>
    </source>
</evidence>
<feature type="chain" id="PRO_5035929173" evidence="1">
    <location>
        <begin position="16"/>
        <end position="214"/>
    </location>
</feature>
<evidence type="ECO:0000313" key="3">
    <source>
        <dbReference type="Proteomes" id="UP000692954"/>
    </source>
</evidence>
<evidence type="ECO:0000256" key="1">
    <source>
        <dbReference type="SAM" id="SignalP"/>
    </source>
</evidence>
<dbReference type="OrthoDB" id="304074at2759"/>
<dbReference type="EMBL" id="CAJJDN010000003">
    <property type="protein sequence ID" value="CAD8048219.1"/>
    <property type="molecule type" value="Genomic_DNA"/>
</dbReference>
<comment type="caution">
    <text evidence="2">The sequence shown here is derived from an EMBL/GenBank/DDBJ whole genome shotgun (WGS) entry which is preliminary data.</text>
</comment>
<keyword evidence="1" id="KW-0732">Signal</keyword>
<name>A0A8S1K7J0_9CILI</name>
<proteinExistence type="predicted"/>
<sequence length="214" mass="24305">MKFLLTLILCLSVYGFTDQMMSLEELAKFDVKSVDCTKKDQISLIEKQMQQWEDLLKHQKAISHDIKILKSIEHLLTSKQNSFLEVQTSISGKKLMKKLHKLELPLTKSKIGLAQVQLLKEQCKGLDSEDPEERALAKKELCKLLKEYVNNLNNCKQQCTNSPVTVIKIKGQIKDLEIIRDNCQNGKVSGVKIVTLDGENQEYKVASDGTAEKQ</sequence>
<dbReference type="AlphaFoldDB" id="A0A8S1K7J0"/>